<keyword evidence="7 14" id="KW-0862">Zinc</keyword>
<dbReference type="InterPro" id="IPR010994">
    <property type="entry name" value="RuvA_2-like"/>
</dbReference>
<dbReference type="FunFam" id="1.10.287.610:FF:000002">
    <property type="entry name" value="DNA ligase"/>
    <property type="match status" value="1"/>
</dbReference>
<dbReference type="GO" id="GO:0006260">
    <property type="term" value="P:DNA replication"/>
    <property type="evidence" value="ECO:0007669"/>
    <property type="project" value="UniProtKB-KW"/>
</dbReference>
<dbReference type="SUPFAM" id="SSF56091">
    <property type="entry name" value="DNA ligase/mRNA capping enzyme, catalytic domain"/>
    <property type="match status" value="1"/>
</dbReference>
<keyword evidence="5 14" id="KW-0479">Metal-binding</keyword>
<comment type="similarity">
    <text evidence="13 14">Belongs to the NAD-dependent DNA ligase family. LigA subfamily.</text>
</comment>
<dbReference type="InterPro" id="IPR036420">
    <property type="entry name" value="BRCT_dom_sf"/>
</dbReference>
<dbReference type="Pfam" id="PF01653">
    <property type="entry name" value="DNA_ligase_aden"/>
    <property type="match status" value="1"/>
</dbReference>
<dbReference type="SMART" id="SM00532">
    <property type="entry name" value="LIGANc"/>
    <property type="match status" value="1"/>
</dbReference>
<proteinExistence type="inferred from homology"/>
<dbReference type="FunFam" id="1.10.150.20:FF:000006">
    <property type="entry name" value="DNA ligase"/>
    <property type="match status" value="1"/>
</dbReference>
<comment type="caution">
    <text evidence="16">The sequence shown here is derived from an EMBL/GenBank/DDBJ whole genome shotgun (WGS) entry which is preliminary data.</text>
</comment>
<evidence type="ECO:0000256" key="9">
    <source>
        <dbReference type="ARBA" id="ARBA00023027"/>
    </source>
</evidence>
<reference evidence="16" key="2">
    <citation type="submission" date="2021-04" db="EMBL/GenBank/DDBJ databases">
        <authorList>
            <person name="Gilroy R."/>
        </authorList>
    </citation>
    <scope>NUCLEOTIDE SEQUENCE</scope>
    <source>
        <strain evidence="16">CHK187-11901</strain>
    </source>
</reference>
<dbReference type="Gene3D" id="3.30.470.30">
    <property type="entry name" value="DNA ligase/mRNA capping enzyme"/>
    <property type="match status" value="1"/>
</dbReference>
<dbReference type="PANTHER" id="PTHR23389:SF9">
    <property type="entry name" value="DNA LIGASE"/>
    <property type="match status" value="1"/>
</dbReference>
<dbReference type="EMBL" id="DWWM01000005">
    <property type="protein sequence ID" value="HJC35731.1"/>
    <property type="molecule type" value="Genomic_DNA"/>
</dbReference>
<dbReference type="SUPFAM" id="SSF47781">
    <property type="entry name" value="RuvA domain 2-like"/>
    <property type="match status" value="1"/>
</dbReference>
<keyword evidence="4 14" id="KW-0235">DNA replication</keyword>
<feature type="binding site" evidence="14">
    <location>
        <position position="306"/>
    </location>
    <ligand>
        <name>NAD(+)</name>
        <dbReference type="ChEBI" id="CHEBI:57540"/>
    </ligand>
</feature>
<feature type="domain" description="BRCT" evidence="15">
    <location>
        <begin position="583"/>
        <end position="665"/>
    </location>
</feature>
<evidence type="ECO:0000256" key="2">
    <source>
        <dbReference type="ARBA" id="ARBA00013308"/>
    </source>
</evidence>
<dbReference type="GO" id="GO:0005829">
    <property type="term" value="C:cytosol"/>
    <property type="evidence" value="ECO:0007669"/>
    <property type="project" value="TreeGrafter"/>
</dbReference>
<dbReference type="SUPFAM" id="SSF52113">
    <property type="entry name" value="BRCT domain"/>
    <property type="match status" value="1"/>
</dbReference>
<keyword evidence="10 14" id="KW-0234">DNA repair</keyword>
<evidence type="ECO:0000256" key="1">
    <source>
        <dbReference type="ARBA" id="ARBA00012722"/>
    </source>
</evidence>
<dbReference type="InterPro" id="IPR013839">
    <property type="entry name" value="DNAligase_adenylation"/>
</dbReference>
<dbReference type="EC" id="6.5.1.2" evidence="1 14"/>
<dbReference type="FunFam" id="2.40.50.140:FF:000012">
    <property type="entry name" value="DNA ligase"/>
    <property type="match status" value="1"/>
</dbReference>
<comment type="catalytic activity">
    <reaction evidence="12 14">
        <text>NAD(+) + (deoxyribonucleotide)n-3'-hydroxyl + 5'-phospho-(deoxyribonucleotide)m = (deoxyribonucleotide)n+m + AMP + beta-nicotinamide D-nucleotide.</text>
        <dbReference type="EC" id="6.5.1.2"/>
    </reaction>
</comment>
<dbReference type="Proteomes" id="UP000823896">
    <property type="component" value="Unassembled WGS sequence"/>
</dbReference>
<dbReference type="FunFam" id="3.30.470.30:FF:000001">
    <property type="entry name" value="DNA ligase"/>
    <property type="match status" value="1"/>
</dbReference>
<keyword evidence="6 14" id="KW-0227">DNA damage</keyword>
<feature type="binding site" evidence="14">
    <location>
        <begin position="80"/>
        <end position="81"/>
    </location>
    <ligand>
        <name>NAD(+)</name>
        <dbReference type="ChEBI" id="CHEBI:57540"/>
    </ligand>
</feature>
<feature type="binding site" evidence="14">
    <location>
        <position position="403"/>
    </location>
    <ligand>
        <name>Zn(2+)</name>
        <dbReference type="ChEBI" id="CHEBI:29105"/>
    </ligand>
</feature>
<comment type="function">
    <text evidence="14">DNA ligase that catalyzes the formation of phosphodiester linkages between 5'-phosphoryl and 3'-hydroxyl groups in double-stranded DNA using NAD as a coenzyme and as the energy source for the reaction. It is essential for DNA replication and repair of damaged DNA.</text>
</comment>
<dbReference type="Pfam" id="PF12826">
    <property type="entry name" value="HHH_2"/>
    <property type="match status" value="1"/>
</dbReference>
<protein>
    <recommendedName>
        <fullName evidence="2 14">DNA ligase</fullName>
        <ecNumber evidence="1 14">6.5.1.2</ecNumber>
    </recommendedName>
    <alternativeName>
        <fullName evidence="14">Polydeoxyribonucleotide synthase [NAD(+)]</fullName>
    </alternativeName>
</protein>
<evidence type="ECO:0000256" key="13">
    <source>
        <dbReference type="ARBA" id="ARBA00060881"/>
    </source>
</evidence>
<dbReference type="Gene3D" id="1.10.287.610">
    <property type="entry name" value="Helix hairpin bin"/>
    <property type="match status" value="1"/>
</dbReference>
<dbReference type="Gene3D" id="3.40.50.10190">
    <property type="entry name" value="BRCT domain"/>
    <property type="match status" value="1"/>
</dbReference>
<keyword evidence="8 14" id="KW-0460">Magnesium</keyword>
<feature type="binding site" evidence="14">
    <location>
        <position position="109"/>
    </location>
    <ligand>
        <name>NAD(+)</name>
        <dbReference type="ChEBI" id="CHEBI:57540"/>
    </ligand>
</feature>
<dbReference type="NCBIfam" id="TIGR00575">
    <property type="entry name" value="dnlj"/>
    <property type="match status" value="1"/>
</dbReference>
<dbReference type="InterPro" id="IPR041663">
    <property type="entry name" value="DisA/LigA_HHH"/>
</dbReference>
<feature type="binding site" evidence="14">
    <location>
        <position position="132"/>
    </location>
    <ligand>
        <name>NAD(+)</name>
        <dbReference type="ChEBI" id="CHEBI:57540"/>
    </ligand>
</feature>
<dbReference type="Gene3D" id="1.10.150.20">
    <property type="entry name" value="5' to 3' exonuclease, C-terminal subdomain"/>
    <property type="match status" value="2"/>
</dbReference>
<evidence type="ECO:0000256" key="8">
    <source>
        <dbReference type="ARBA" id="ARBA00022842"/>
    </source>
</evidence>
<dbReference type="InterPro" id="IPR001357">
    <property type="entry name" value="BRCT_dom"/>
</dbReference>
<dbReference type="GO" id="GO:0003911">
    <property type="term" value="F:DNA ligase (NAD+) activity"/>
    <property type="evidence" value="ECO:0007669"/>
    <property type="project" value="UniProtKB-UniRule"/>
</dbReference>
<dbReference type="NCBIfam" id="NF005932">
    <property type="entry name" value="PRK07956.1"/>
    <property type="match status" value="1"/>
</dbReference>
<dbReference type="SMART" id="SM00292">
    <property type="entry name" value="BRCT"/>
    <property type="match status" value="1"/>
</dbReference>
<evidence type="ECO:0000256" key="3">
    <source>
        <dbReference type="ARBA" id="ARBA00022598"/>
    </source>
</evidence>
<dbReference type="InterPro" id="IPR012340">
    <property type="entry name" value="NA-bd_OB-fold"/>
</dbReference>
<evidence type="ECO:0000256" key="4">
    <source>
        <dbReference type="ARBA" id="ARBA00022705"/>
    </source>
</evidence>
<evidence type="ECO:0000256" key="12">
    <source>
        <dbReference type="ARBA" id="ARBA00034005"/>
    </source>
</evidence>
<dbReference type="Pfam" id="PF03119">
    <property type="entry name" value="DNA_ligase_ZBD"/>
    <property type="match status" value="1"/>
</dbReference>
<dbReference type="Pfam" id="PF03120">
    <property type="entry name" value="OB_DNA_ligase"/>
    <property type="match status" value="1"/>
</dbReference>
<feature type="binding site" evidence="14">
    <location>
        <position position="418"/>
    </location>
    <ligand>
        <name>Zn(2+)</name>
        <dbReference type="ChEBI" id="CHEBI:29105"/>
    </ligand>
</feature>
<evidence type="ECO:0000256" key="14">
    <source>
        <dbReference type="HAMAP-Rule" id="MF_01588"/>
    </source>
</evidence>
<dbReference type="InterPro" id="IPR001679">
    <property type="entry name" value="DNA_ligase"/>
</dbReference>
<comment type="cofactor">
    <cofactor evidence="14">
        <name>Mg(2+)</name>
        <dbReference type="ChEBI" id="CHEBI:18420"/>
    </cofactor>
    <cofactor evidence="14">
        <name>Mn(2+)</name>
        <dbReference type="ChEBI" id="CHEBI:29035"/>
    </cofactor>
</comment>
<feature type="binding site" evidence="14">
    <location>
        <begin position="31"/>
        <end position="35"/>
    </location>
    <ligand>
        <name>NAD(+)</name>
        <dbReference type="ChEBI" id="CHEBI:57540"/>
    </ligand>
</feature>
<keyword evidence="3 14" id="KW-0436">Ligase</keyword>
<dbReference type="InterPro" id="IPR004150">
    <property type="entry name" value="NAD_DNA_ligase_OB"/>
</dbReference>
<feature type="binding site" evidence="14">
    <location>
        <position position="166"/>
    </location>
    <ligand>
        <name>NAD(+)</name>
        <dbReference type="ChEBI" id="CHEBI:57540"/>
    </ligand>
</feature>
<dbReference type="PANTHER" id="PTHR23389">
    <property type="entry name" value="CHROMOSOME TRANSMISSION FIDELITY FACTOR 18"/>
    <property type="match status" value="1"/>
</dbReference>
<dbReference type="CDD" id="cd17748">
    <property type="entry name" value="BRCT_DNA_ligase_like"/>
    <property type="match status" value="1"/>
</dbReference>
<gene>
    <name evidence="14 16" type="primary">ligA</name>
    <name evidence="16" type="ORF">H9702_01190</name>
</gene>
<evidence type="ECO:0000259" key="15">
    <source>
        <dbReference type="PROSITE" id="PS50172"/>
    </source>
</evidence>
<dbReference type="HAMAP" id="MF_01588">
    <property type="entry name" value="DNA_ligase_A"/>
    <property type="match status" value="1"/>
</dbReference>
<evidence type="ECO:0000256" key="10">
    <source>
        <dbReference type="ARBA" id="ARBA00023204"/>
    </source>
</evidence>
<dbReference type="Gene3D" id="6.20.10.30">
    <property type="match status" value="1"/>
</dbReference>
<reference evidence="16" key="1">
    <citation type="journal article" date="2021" name="PeerJ">
        <title>Extensive microbial diversity within the chicken gut microbiome revealed by metagenomics and culture.</title>
        <authorList>
            <person name="Gilroy R."/>
            <person name="Ravi A."/>
            <person name="Getino M."/>
            <person name="Pursley I."/>
            <person name="Horton D.L."/>
            <person name="Alikhan N.F."/>
            <person name="Baker D."/>
            <person name="Gharbi K."/>
            <person name="Hall N."/>
            <person name="Watson M."/>
            <person name="Adriaenssens E.M."/>
            <person name="Foster-Nyarko E."/>
            <person name="Jarju S."/>
            <person name="Secka A."/>
            <person name="Antonio M."/>
            <person name="Oren A."/>
            <person name="Chaudhuri R.R."/>
            <person name="La Ragione R."/>
            <person name="Hildebrand F."/>
            <person name="Pallen M.J."/>
        </authorList>
    </citation>
    <scope>NUCLEOTIDE SEQUENCE</scope>
    <source>
        <strain evidence="16">CHK187-11901</strain>
    </source>
</reference>
<dbReference type="CDD" id="cd00114">
    <property type="entry name" value="LIGANc"/>
    <property type="match status" value="1"/>
</dbReference>
<evidence type="ECO:0000256" key="7">
    <source>
        <dbReference type="ARBA" id="ARBA00022833"/>
    </source>
</evidence>
<dbReference type="Gene3D" id="2.40.50.140">
    <property type="entry name" value="Nucleic acid-binding proteins"/>
    <property type="match status" value="1"/>
</dbReference>
<keyword evidence="9 14" id="KW-0520">NAD</keyword>
<dbReference type="GO" id="GO:0046872">
    <property type="term" value="F:metal ion binding"/>
    <property type="evidence" value="ECO:0007669"/>
    <property type="project" value="UniProtKB-KW"/>
</dbReference>
<dbReference type="SUPFAM" id="SSF50249">
    <property type="entry name" value="Nucleic acid-binding proteins"/>
    <property type="match status" value="1"/>
</dbReference>
<feature type="binding site" evidence="14">
    <location>
        <position position="400"/>
    </location>
    <ligand>
        <name>Zn(2+)</name>
        <dbReference type="ChEBI" id="CHEBI:29105"/>
    </ligand>
</feature>
<name>A0A9D2SVK8_9FIRM</name>
<evidence type="ECO:0000313" key="17">
    <source>
        <dbReference type="Proteomes" id="UP000823896"/>
    </source>
</evidence>
<dbReference type="InterPro" id="IPR013840">
    <property type="entry name" value="DNAligase_N"/>
</dbReference>
<feature type="binding site" evidence="14">
    <location>
        <position position="282"/>
    </location>
    <ligand>
        <name>NAD(+)</name>
        <dbReference type="ChEBI" id="CHEBI:57540"/>
    </ligand>
</feature>
<dbReference type="InterPro" id="IPR018239">
    <property type="entry name" value="DNA_ligase_AS"/>
</dbReference>
<dbReference type="PROSITE" id="PS01055">
    <property type="entry name" value="DNA_LIGASE_N1"/>
    <property type="match status" value="1"/>
</dbReference>
<dbReference type="Pfam" id="PF00533">
    <property type="entry name" value="BRCT"/>
    <property type="match status" value="1"/>
</dbReference>
<sequence>MDEIKRIAELRAELEKLSYEYYVLDRPSRSDQEYDRLMQELMALEEKHPEQFDPNSPTQRVGGGVLEGFEKVEHRRMMLSLGNVFNLEELRAFDERVRASEPDVRYVVELKIDGLAMSLIYRDGSFAQAVTRGDGNVGEDVSANVRTIPSIPMHIDLPGEVEVRGEVFMPKASFLRLNSEREAAGEELFANPRNAAAGSIRQLDSAVCASRGLDAFWYYFVNATEYGIMSHEDALETMAQMHLKVNPLRRVCADVEEIWSFIQEITQQRHALPYEIDGMVIKVDDLQAQTRLGTTVKVPRWATAYKFPAEEVQTRLLDIVLTVGRTGRVTPNAVLEPVRVAGTTVSAAQLHNEDMIRDKDIRIHDIVVVRKAGDIIPEVVRPVAERRDGSQQPYVFPEQCPVCGGMLVRLPQEAAHYCVNQDCPARVVEAMIHFASRDAMDIDTLGDKRIEQFHEWGLLNAIEDIYRLKEHRAQVLEKEGFKDKSWNKLMAAIEQSKQQPLENLLYGLGIRQVGKKAAGILAARFLTMDALMAADVETLQAIRDIGAITAESIVAFFAEEKNRELIDHLKAFGLRMSSETQQVQESPFTGKTVVLTGTLTRYTRNEAKALLQRLGANVTGSVSKKTDLVIYGENAGSKLSKASELGVATMDEETFAQEVSAVEEA</sequence>
<evidence type="ECO:0000313" key="16">
    <source>
        <dbReference type="EMBL" id="HJC35731.1"/>
    </source>
</evidence>
<organism evidence="16 17">
    <name type="scientific">Candidatus Merdibacter merdavium</name>
    <dbReference type="NCBI Taxonomy" id="2838692"/>
    <lineage>
        <taxon>Bacteria</taxon>
        <taxon>Bacillati</taxon>
        <taxon>Bacillota</taxon>
        <taxon>Erysipelotrichia</taxon>
        <taxon>Erysipelotrichales</taxon>
        <taxon>Erysipelotrichaceae</taxon>
        <taxon>Merdibacter</taxon>
    </lineage>
</organism>
<accession>A0A9D2SVK8</accession>
<evidence type="ECO:0000256" key="5">
    <source>
        <dbReference type="ARBA" id="ARBA00022723"/>
    </source>
</evidence>
<dbReference type="GO" id="GO:0006281">
    <property type="term" value="P:DNA repair"/>
    <property type="evidence" value="ECO:0007669"/>
    <property type="project" value="UniProtKB-KW"/>
</dbReference>
<evidence type="ECO:0000256" key="11">
    <source>
        <dbReference type="ARBA" id="ARBA00023211"/>
    </source>
</evidence>
<feature type="binding site" evidence="14">
    <location>
        <position position="423"/>
    </location>
    <ligand>
        <name>Zn(2+)</name>
        <dbReference type="ChEBI" id="CHEBI:29105"/>
    </ligand>
</feature>
<evidence type="ECO:0000256" key="6">
    <source>
        <dbReference type="ARBA" id="ARBA00022763"/>
    </source>
</evidence>
<keyword evidence="11 14" id="KW-0464">Manganese</keyword>
<dbReference type="AlphaFoldDB" id="A0A9D2SVK8"/>
<dbReference type="PROSITE" id="PS50172">
    <property type="entry name" value="BRCT"/>
    <property type="match status" value="1"/>
</dbReference>
<dbReference type="PIRSF" id="PIRSF001604">
    <property type="entry name" value="LigA"/>
    <property type="match status" value="1"/>
</dbReference>
<dbReference type="InterPro" id="IPR004149">
    <property type="entry name" value="Znf_DNAligase_C4"/>
</dbReference>
<feature type="active site" description="N6-AMP-lysine intermediate" evidence="14">
    <location>
        <position position="111"/>
    </location>
</feature>